<evidence type="ECO:0000313" key="1">
    <source>
        <dbReference type="EMBL" id="GAL07932.1"/>
    </source>
</evidence>
<proteinExistence type="predicted"/>
<gene>
    <name evidence="1" type="ORF">JCM19237_312</name>
</gene>
<accession>A0A090RKB8</accession>
<evidence type="ECO:0000313" key="2">
    <source>
        <dbReference type="Proteomes" id="UP000029227"/>
    </source>
</evidence>
<dbReference type="Proteomes" id="UP000029227">
    <property type="component" value="Unassembled WGS sequence"/>
</dbReference>
<dbReference type="EMBL" id="BBMN01000020">
    <property type="protein sequence ID" value="GAL07932.1"/>
    <property type="molecule type" value="Genomic_DNA"/>
</dbReference>
<comment type="caution">
    <text evidence="1">The sequence shown here is derived from an EMBL/GenBank/DDBJ whole genome shotgun (WGS) entry which is preliminary data.</text>
</comment>
<name>A0A090RKB8_9GAMM</name>
<sequence>MIFARLRYKTVPESIPATLEGRAAYWKQHYNSYHPNAAGSSDGYISKCAKCDTATLLGSL</sequence>
<protein>
    <submittedName>
        <fullName evidence="1">Uncharacterized protein</fullName>
    </submittedName>
</protein>
<dbReference type="STRING" id="754436.JCM19237_312"/>
<reference evidence="1 2" key="1">
    <citation type="journal article" date="2014" name="Genome Announc.">
        <title>Draft Genome Sequences of Two Vibrionaceae Species, Vibrio ponticus C121 and Photobacterium aphoticum C119, Isolated as Coral Reef Microbiota.</title>
        <authorList>
            <person name="Al-saari N."/>
            <person name="Meirelles P.M."/>
            <person name="Mino S."/>
            <person name="Suda W."/>
            <person name="Oshima K."/>
            <person name="Hattori M."/>
            <person name="Ohkuma M."/>
            <person name="Thompson F.L."/>
            <person name="Gomez-Gil B."/>
            <person name="Sawabe T."/>
            <person name="Sawabe T."/>
        </authorList>
    </citation>
    <scope>NUCLEOTIDE SEQUENCE [LARGE SCALE GENOMIC DNA]</scope>
    <source>
        <strain evidence="1 2">JCM 19237</strain>
    </source>
</reference>
<dbReference type="AlphaFoldDB" id="A0A090RKB8"/>
<organism evidence="1 2">
    <name type="scientific">Photobacterium aphoticum</name>
    <dbReference type="NCBI Taxonomy" id="754436"/>
    <lineage>
        <taxon>Bacteria</taxon>
        <taxon>Pseudomonadati</taxon>
        <taxon>Pseudomonadota</taxon>
        <taxon>Gammaproteobacteria</taxon>
        <taxon>Vibrionales</taxon>
        <taxon>Vibrionaceae</taxon>
        <taxon>Photobacterium</taxon>
    </lineage>
</organism>